<dbReference type="InterPro" id="IPR013126">
    <property type="entry name" value="Hsp_70_fam"/>
</dbReference>
<proteinExistence type="inferred from homology"/>
<accession>A3V1T0</accession>
<protein>
    <submittedName>
        <fullName evidence="4">Heat shock protein, Hsp70 family</fullName>
    </submittedName>
</protein>
<gene>
    <name evidence="4" type="ORF">SKA53_10509</name>
</gene>
<reference evidence="4 5" key="1">
    <citation type="submission" date="2006-01" db="EMBL/GenBank/DDBJ databases">
        <authorList>
            <person name="Hagstrom A."/>
            <person name="Ferriera S."/>
            <person name="Johnson J."/>
            <person name="Kravitz S."/>
            <person name="Halpern A."/>
            <person name="Remington K."/>
            <person name="Beeson K."/>
            <person name="Tran B."/>
            <person name="Rogers Y.-H."/>
            <person name="Friedman R."/>
            <person name="Venter J.C."/>
        </authorList>
    </citation>
    <scope>NUCLEOTIDE SEQUENCE [LARGE SCALE GENOMIC DNA]</scope>
    <source>
        <strain evidence="4 5">SKA53</strain>
    </source>
</reference>
<name>A3V1T0_9RHOB</name>
<dbReference type="GO" id="GO:0140662">
    <property type="term" value="F:ATP-dependent protein folding chaperone"/>
    <property type="evidence" value="ECO:0007669"/>
    <property type="project" value="InterPro"/>
</dbReference>
<evidence type="ECO:0000313" key="4">
    <source>
        <dbReference type="EMBL" id="EAQ08150.1"/>
    </source>
</evidence>
<keyword evidence="3" id="KW-0067">ATP-binding</keyword>
<dbReference type="InterPro" id="IPR018181">
    <property type="entry name" value="Heat_shock_70_CS"/>
</dbReference>
<keyword evidence="2" id="KW-0547">Nucleotide-binding</keyword>
<dbReference type="eggNOG" id="COG0443">
    <property type="taxonomic scope" value="Bacteria"/>
</dbReference>
<dbReference type="EMBL" id="AAMS01000001">
    <property type="protein sequence ID" value="EAQ08150.1"/>
    <property type="molecule type" value="Genomic_DNA"/>
</dbReference>
<dbReference type="AlphaFoldDB" id="A3V1T0"/>
<keyword evidence="5" id="KW-1185">Reference proteome</keyword>
<dbReference type="STRING" id="314232.SKA53_10509"/>
<dbReference type="Gene3D" id="3.90.640.10">
    <property type="entry name" value="Actin, Chain A, domain 4"/>
    <property type="match status" value="1"/>
</dbReference>
<evidence type="ECO:0000256" key="3">
    <source>
        <dbReference type="ARBA" id="ARBA00022840"/>
    </source>
</evidence>
<dbReference type="PROSITE" id="PS00329">
    <property type="entry name" value="HSP70_2"/>
    <property type="match status" value="1"/>
</dbReference>
<dbReference type="Pfam" id="PF00012">
    <property type="entry name" value="HSP70"/>
    <property type="match status" value="2"/>
</dbReference>
<evidence type="ECO:0000313" key="5">
    <source>
        <dbReference type="Proteomes" id="UP000004507"/>
    </source>
</evidence>
<organism evidence="4 5">
    <name type="scientific">Yoonia vestfoldensis SKA53</name>
    <dbReference type="NCBI Taxonomy" id="314232"/>
    <lineage>
        <taxon>Bacteria</taxon>
        <taxon>Pseudomonadati</taxon>
        <taxon>Pseudomonadota</taxon>
        <taxon>Alphaproteobacteria</taxon>
        <taxon>Rhodobacterales</taxon>
        <taxon>Paracoccaceae</taxon>
        <taxon>Yoonia</taxon>
    </lineage>
</organism>
<dbReference type="Gene3D" id="3.30.420.40">
    <property type="match status" value="3"/>
</dbReference>
<comment type="caution">
    <text evidence="4">The sequence shown here is derived from an EMBL/GenBank/DDBJ whole genome shotgun (WGS) entry which is preliminary data.</text>
</comment>
<dbReference type="PANTHER" id="PTHR42749">
    <property type="entry name" value="CELL SHAPE-DETERMINING PROTEIN MREB"/>
    <property type="match status" value="1"/>
</dbReference>
<dbReference type="PANTHER" id="PTHR42749:SF1">
    <property type="entry name" value="CELL SHAPE-DETERMINING PROTEIN MREB"/>
    <property type="match status" value="1"/>
</dbReference>
<dbReference type="HOGENOM" id="CLU_033976_2_0_5"/>
<comment type="similarity">
    <text evidence="1">Belongs to the heat shock protein 70 family.</text>
</comment>
<dbReference type="InterPro" id="IPR043129">
    <property type="entry name" value="ATPase_NBD"/>
</dbReference>
<dbReference type="SUPFAM" id="SSF53067">
    <property type="entry name" value="Actin-like ATPase domain"/>
    <property type="match status" value="2"/>
</dbReference>
<dbReference type="Proteomes" id="UP000004507">
    <property type="component" value="Unassembled WGS sequence"/>
</dbReference>
<evidence type="ECO:0000256" key="1">
    <source>
        <dbReference type="ARBA" id="ARBA00007381"/>
    </source>
</evidence>
<evidence type="ECO:0000256" key="2">
    <source>
        <dbReference type="ARBA" id="ARBA00022741"/>
    </source>
</evidence>
<dbReference type="GO" id="GO:0005524">
    <property type="term" value="F:ATP binding"/>
    <property type="evidence" value="ECO:0007669"/>
    <property type="project" value="UniProtKB-KW"/>
</dbReference>
<sequence>MCHGGFPVLLHPQSAIDLSQAKPEGLRLACNFPIGGIFAGGMMATLGIDFGTSNTAAGVMVAGRPHLIAVEPAQSTLPTSVFFDPDRKVTLYGSAANAALIEGREGRFMRALKSVLGTPLLRERRMIAHERLTLLEVVARFLAMIRAKAEAETGQTYNHALSGRPVRFHSADPARDAQAELDLHEAYLLAGFRDVTFMNEPEAAALAAGPLDKGALGLVIDIGGGTSDFTIFERDGSATRIVASHGVRVGGTDFDRALSLAQVMPLLGRGAEIGNAIGNGRHLAPNAIYNDLATWQKIPFVYTPENRRMAAGFAKQGVDPALFARLQTVLDMELGHDIAFAVEAAKIRLNAPDTDQTGIDLRFVASDLWAQTLKAEMDAALSDHTAAIRACAVDTLAQAGITPDRIAKIVFVGGSSLLQAVEASVSQLFPQAALERGEAFTAVVDGLALASGPS</sequence>
<keyword evidence="4" id="KW-0346">Stress response</keyword>